<evidence type="ECO:0000313" key="1">
    <source>
        <dbReference type="EMBL" id="SBT73192.1"/>
    </source>
</evidence>
<reference evidence="1 2" key="1">
    <citation type="submission" date="2016-06" db="EMBL/GenBank/DDBJ databases">
        <authorList>
            <consortium name="Pathogen Informatics"/>
        </authorList>
    </citation>
    <scope>NUCLEOTIDE SEQUENCE [LARGE SCALE GENOMIC DNA]</scope>
</reference>
<dbReference type="AlphaFoldDB" id="A0A1C3KHE7"/>
<organism evidence="1 2">
    <name type="scientific">Plasmodium ovale</name>
    <name type="common">malaria parasite P. ovale</name>
    <dbReference type="NCBI Taxonomy" id="36330"/>
    <lineage>
        <taxon>Eukaryota</taxon>
        <taxon>Sar</taxon>
        <taxon>Alveolata</taxon>
        <taxon>Apicomplexa</taxon>
        <taxon>Aconoidasida</taxon>
        <taxon>Haemosporida</taxon>
        <taxon>Plasmodiidae</taxon>
        <taxon>Plasmodium</taxon>
        <taxon>Plasmodium (Plasmodium)</taxon>
    </lineage>
</organism>
<evidence type="ECO:0000313" key="2">
    <source>
        <dbReference type="Proteomes" id="UP000243200"/>
    </source>
</evidence>
<protein>
    <submittedName>
        <fullName evidence="1">Uncharacterized protein</fullName>
    </submittedName>
</protein>
<dbReference type="OrthoDB" id="386780at2759"/>
<dbReference type="EMBL" id="FLRJ01000271">
    <property type="protein sequence ID" value="SBT73192.1"/>
    <property type="molecule type" value="Genomic_DNA"/>
</dbReference>
<dbReference type="Proteomes" id="UP000243200">
    <property type="component" value="Unassembled WGS sequence"/>
</dbReference>
<sequence length="192" mass="22019">MSEISTVHSTVKEQLRKYKERLNSLNEKPSFRGLDVVFNNEKSSGSIVTIQPNLDRVKNELSIIERIENDLVSISATFAESMGLLLKIPEINVGNNLEDVQKNEGKYIELLNNTKRGKELATAKKNKLDIIKKNIDIEQKLEEHKKNYEIGILEKINEIAKQRKSYMDVAKESLGISMESFAFRFEGFNLEE</sequence>
<accession>A0A1C3KHE7</accession>
<gene>
    <name evidence="1" type="primary">PowCR01_000090300</name>
    <name evidence="1" type="ORF">POWCR01_000090300</name>
</gene>
<name>A0A1C3KHE7_PLAOA</name>
<proteinExistence type="predicted"/>
<dbReference type="VEuPathDB" id="PlasmoDB:POWCR01_000090300"/>